<accession>A0A2P2IQU6</accession>
<evidence type="ECO:0000313" key="1">
    <source>
        <dbReference type="EMBL" id="MBW83598.1"/>
    </source>
</evidence>
<dbReference type="AlphaFoldDB" id="A0A2P2IQU6"/>
<proteinExistence type="predicted"/>
<protein>
    <submittedName>
        <fullName evidence="1">Uncharacterized protein</fullName>
    </submittedName>
</protein>
<organism evidence="1">
    <name type="scientific">Rhizophora mucronata</name>
    <name type="common">Asiatic mangrove</name>
    <dbReference type="NCBI Taxonomy" id="61149"/>
    <lineage>
        <taxon>Eukaryota</taxon>
        <taxon>Viridiplantae</taxon>
        <taxon>Streptophyta</taxon>
        <taxon>Embryophyta</taxon>
        <taxon>Tracheophyta</taxon>
        <taxon>Spermatophyta</taxon>
        <taxon>Magnoliopsida</taxon>
        <taxon>eudicotyledons</taxon>
        <taxon>Gunneridae</taxon>
        <taxon>Pentapetalae</taxon>
        <taxon>rosids</taxon>
        <taxon>fabids</taxon>
        <taxon>Malpighiales</taxon>
        <taxon>Rhizophoraceae</taxon>
        <taxon>Rhizophora</taxon>
    </lineage>
</organism>
<dbReference type="EMBL" id="GGEC01003115">
    <property type="protein sequence ID" value="MBW83598.1"/>
    <property type="molecule type" value="Transcribed_RNA"/>
</dbReference>
<name>A0A2P2IQU6_RHIMU</name>
<reference evidence="1" key="1">
    <citation type="submission" date="2018-02" db="EMBL/GenBank/DDBJ databases">
        <title>Rhizophora mucronata_Transcriptome.</title>
        <authorList>
            <person name="Meera S.P."/>
            <person name="Sreeshan A."/>
            <person name="Augustine A."/>
        </authorList>
    </citation>
    <scope>NUCLEOTIDE SEQUENCE</scope>
    <source>
        <tissue evidence="1">Leaf</tissue>
    </source>
</reference>
<sequence length="31" mass="3657">MNVTTLVELANKSSYCDTYKCSLLRKIFMKR</sequence>